<dbReference type="InterPro" id="IPR052739">
    <property type="entry name" value="FAAH2"/>
</dbReference>
<evidence type="ECO:0000256" key="1">
    <source>
        <dbReference type="ARBA" id="ARBA00009199"/>
    </source>
</evidence>
<dbReference type="STRING" id="407821.A0A087UAA7"/>
<evidence type="ECO:0000256" key="2">
    <source>
        <dbReference type="PIRSR" id="PIRSR001221-1"/>
    </source>
</evidence>
<proteinExistence type="inferred from homology"/>
<evidence type="ECO:0000259" key="4">
    <source>
        <dbReference type="Pfam" id="PF01425"/>
    </source>
</evidence>
<dbReference type="Proteomes" id="UP000054359">
    <property type="component" value="Unassembled WGS sequence"/>
</dbReference>
<name>A0A087UAA7_STEMI</name>
<feature type="chain" id="PRO_5001830384" evidence="3">
    <location>
        <begin position="21"/>
        <end position="524"/>
    </location>
</feature>
<dbReference type="InterPro" id="IPR036928">
    <property type="entry name" value="AS_sf"/>
</dbReference>
<dbReference type="PANTHER" id="PTHR43372">
    <property type="entry name" value="FATTY-ACID AMIDE HYDROLASE"/>
    <property type="match status" value="1"/>
</dbReference>
<protein>
    <submittedName>
        <fullName evidence="5">Fatty-acid amide hydrolase 2</fullName>
    </submittedName>
</protein>
<gene>
    <name evidence="5" type="ORF">X975_15937</name>
</gene>
<dbReference type="EMBL" id="KK118969">
    <property type="protein sequence ID" value="KFM74296.1"/>
    <property type="molecule type" value="Genomic_DNA"/>
</dbReference>
<reference evidence="5 6" key="1">
    <citation type="submission" date="2013-11" db="EMBL/GenBank/DDBJ databases">
        <title>Genome sequencing of Stegodyphus mimosarum.</title>
        <authorList>
            <person name="Bechsgaard J."/>
        </authorList>
    </citation>
    <scope>NUCLEOTIDE SEQUENCE [LARGE SCALE GENOMIC DNA]</scope>
</reference>
<keyword evidence="3" id="KW-0732">Signal</keyword>
<sequence length="524" mass="58033">MIHQMIGVLAGFVRVILTLTRPFSDKVLNVVYRFILGSTPQLPPITDEILLMPATELAEKIRKKELTCQEVMKAYIMRIKLVQPIINAVVDERYVDAINDAIEVDRFLASGQKSEKDIARDTPLLGVPFSCKEAIGVKGLIQACGQIQHKDRKAETDSDTAALYKKAGAIAVVVTNVPELCMWWESTNLAFGRTKNPYDLRRAVGGSSGGEAAIIAAAGGVIGIGNDLGGSIRIPSSFCGIYGHKPSRGVISNKGHWPQAGEEFEDYVSTGPMCRYVKDLLPLVKVLSENDRRLRLDEKVNFRSVKVYYMEEFPGLLNSAISPIKAAVRKAAKHFEEEYGITVTKVNIKELEDAFKIWESKLLECGALPFTSLLGDADSSVNLGWELFKSLFRCSNHTLPAIYYGMTGMQEKNKFYYKCVEKFNDLKAKFEELLQGDAIFLLPTHPELPPHCLMTIPKFPNIGYTGIFNILGYPVTQIPAGLYDGVPMGIQAISLPLQDRLTIATAVELDKVFNGWICPCSINI</sequence>
<accession>A0A087UAA7</accession>
<dbReference type="GO" id="GO:0016787">
    <property type="term" value="F:hydrolase activity"/>
    <property type="evidence" value="ECO:0007669"/>
    <property type="project" value="UniProtKB-KW"/>
</dbReference>
<evidence type="ECO:0000256" key="3">
    <source>
        <dbReference type="SAM" id="SignalP"/>
    </source>
</evidence>
<dbReference type="PIRSF" id="PIRSF001221">
    <property type="entry name" value="Amidase_fungi"/>
    <property type="match status" value="1"/>
</dbReference>
<dbReference type="PROSITE" id="PS00571">
    <property type="entry name" value="AMIDASES"/>
    <property type="match status" value="1"/>
</dbReference>
<dbReference type="Pfam" id="PF01425">
    <property type="entry name" value="Amidase"/>
    <property type="match status" value="1"/>
</dbReference>
<evidence type="ECO:0000313" key="5">
    <source>
        <dbReference type="EMBL" id="KFM74296.1"/>
    </source>
</evidence>
<feature type="active site" description="Acyl-ester intermediate" evidence="2">
    <location>
        <position position="231"/>
    </location>
</feature>
<evidence type="ECO:0000313" key="6">
    <source>
        <dbReference type="Proteomes" id="UP000054359"/>
    </source>
</evidence>
<feature type="non-terminal residue" evidence="5">
    <location>
        <position position="524"/>
    </location>
</feature>
<organism evidence="5 6">
    <name type="scientific">Stegodyphus mimosarum</name>
    <name type="common">African social velvet spider</name>
    <dbReference type="NCBI Taxonomy" id="407821"/>
    <lineage>
        <taxon>Eukaryota</taxon>
        <taxon>Metazoa</taxon>
        <taxon>Ecdysozoa</taxon>
        <taxon>Arthropoda</taxon>
        <taxon>Chelicerata</taxon>
        <taxon>Arachnida</taxon>
        <taxon>Araneae</taxon>
        <taxon>Araneomorphae</taxon>
        <taxon>Entelegynae</taxon>
        <taxon>Eresoidea</taxon>
        <taxon>Eresidae</taxon>
        <taxon>Stegodyphus</taxon>
    </lineage>
</organism>
<dbReference type="Gene3D" id="3.90.1300.10">
    <property type="entry name" value="Amidase signature (AS) domain"/>
    <property type="match status" value="1"/>
</dbReference>
<comment type="similarity">
    <text evidence="1">Belongs to the amidase family.</text>
</comment>
<feature type="domain" description="Amidase" evidence="4">
    <location>
        <begin position="70"/>
        <end position="501"/>
    </location>
</feature>
<dbReference type="GO" id="GO:0012505">
    <property type="term" value="C:endomembrane system"/>
    <property type="evidence" value="ECO:0007669"/>
    <property type="project" value="TreeGrafter"/>
</dbReference>
<dbReference type="PANTHER" id="PTHR43372:SF3">
    <property type="entry name" value="AT07710P-RELATED"/>
    <property type="match status" value="1"/>
</dbReference>
<dbReference type="InterPro" id="IPR020556">
    <property type="entry name" value="Amidase_CS"/>
</dbReference>
<feature type="signal peptide" evidence="3">
    <location>
        <begin position="1"/>
        <end position="20"/>
    </location>
</feature>
<dbReference type="OMA" id="ICITNTP"/>
<dbReference type="OrthoDB" id="6428749at2759"/>
<keyword evidence="6" id="KW-1185">Reference proteome</keyword>
<feature type="active site" description="Charge relay system" evidence="2">
    <location>
        <position position="132"/>
    </location>
</feature>
<keyword evidence="5" id="KW-0378">Hydrolase</keyword>
<feature type="active site" description="Charge relay system" evidence="2">
    <location>
        <position position="207"/>
    </location>
</feature>
<dbReference type="InterPro" id="IPR023631">
    <property type="entry name" value="Amidase_dom"/>
</dbReference>
<dbReference type="AlphaFoldDB" id="A0A087UAA7"/>
<dbReference type="SUPFAM" id="SSF75304">
    <property type="entry name" value="Amidase signature (AS) enzymes"/>
    <property type="match status" value="1"/>
</dbReference>